<evidence type="ECO:0000313" key="2">
    <source>
        <dbReference type="EMBL" id="JAD72299.1"/>
    </source>
</evidence>
<organism evidence="2">
    <name type="scientific">Arundo donax</name>
    <name type="common">Giant reed</name>
    <name type="synonym">Donax arundinaceus</name>
    <dbReference type="NCBI Taxonomy" id="35708"/>
    <lineage>
        <taxon>Eukaryota</taxon>
        <taxon>Viridiplantae</taxon>
        <taxon>Streptophyta</taxon>
        <taxon>Embryophyta</taxon>
        <taxon>Tracheophyta</taxon>
        <taxon>Spermatophyta</taxon>
        <taxon>Magnoliopsida</taxon>
        <taxon>Liliopsida</taxon>
        <taxon>Poales</taxon>
        <taxon>Poaceae</taxon>
        <taxon>PACMAD clade</taxon>
        <taxon>Arundinoideae</taxon>
        <taxon>Arundineae</taxon>
        <taxon>Arundo</taxon>
    </lineage>
</organism>
<feature type="signal peptide" evidence="1">
    <location>
        <begin position="1"/>
        <end position="16"/>
    </location>
</feature>
<sequence length="85" mass="9820">MFSFACKLAFLKLARSFLYCSFHDSNVFWLYCTSSKVGSCCARRSRRNCSDFSNCRASCVEPFNQENLLLLSQFSHRIQLQLCSP</sequence>
<reference evidence="2" key="2">
    <citation type="journal article" date="2015" name="Data Brief">
        <title>Shoot transcriptome of the giant reed, Arundo donax.</title>
        <authorList>
            <person name="Barrero R.A."/>
            <person name="Guerrero F.D."/>
            <person name="Moolhuijzen P."/>
            <person name="Goolsby J.A."/>
            <person name="Tidwell J."/>
            <person name="Bellgard S.E."/>
            <person name="Bellgard M.I."/>
        </authorList>
    </citation>
    <scope>NUCLEOTIDE SEQUENCE</scope>
    <source>
        <tissue evidence="2">Shoot tissue taken approximately 20 cm above the soil surface</tissue>
    </source>
</reference>
<accession>A0A0A9C7M9</accession>
<name>A0A0A9C7M9_ARUDO</name>
<dbReference type="EMBL" id="GBRH01225596">
    <property type="protein sequence ID" value="JAD72299.1"/>
    <property type="molecule type" value="Transcribed_RNA"/>
</dbReference>
<proteinExistence type="predicted"/>
<reference evidence="2" key="1">
    <citation type="submission" date="2014-09" db="EMBL/GenBank/DDBJ databases">
        <authorList>
            <person name="Magalhaes I.L.F."/>
            <person name="Oliveira U."/>
            <person name="Santos F.R."/>
            <person name="Vidigal T.H.D.A."/>
            <person name="Brescovit A.D."/>
            <person name="Santos A.J."/>
        </authorList>
    </citation>
    <scope>NUCLEOTIDE SEQUENCE</scope>
    <source>
        <tissue evidence="2">Shoot tissue taken approximately 20 cm above the soil surface</tissue>
    </source>
</reference>
<evidence type="ECO:0000256" key="1">
    <source>
        <dbReference type="SAM" id="SignalP"/>
    </source>
</evidence>
<protein>
    <recommendedName>
        <fullName evidence="3">Secreted protein</fullName>
    </recommendedName>
</protein>
<dbReference type="AlphaFoldDB" id="A0A0A9C7M9"/>
<evidence type="ECO:0008006" key="3">
    <source>
        <dbReference type="Google" id="ProtNLM"/>
    </source>
</evidence>
<feature type="chain" id="PRO_5002044383" description="Secreted protein" evidence="1">
    <location>
        <begin position="17"/>
        <end position="85"/>
    </location>
</feature>
<keyword evidence="1" id="KW-0732">Signal</keyword>